<dbReference type="GO" id="GO:0005615">
    <property type="term" value="C:extracellular space"/>
    <property type="evidence" value="ECO:0007669"/>
    <property type="project" value="UniProtKB-ARBA"/>
</dbReference>
<keyword evidence="3" id="KW-0732">Signal</keyword>
<dbReference type="PROSITE" id="PS00108">
    <property type="entry name" value="PROTEIN_KINASE_ST"/>
    <property type="match status" value="1"/>
</dbReference>
<dbReference type="InterPro" id="IPR008271">
    <property type="entry name" value="Ser/Thr_kinase_AS"/>
</dbReference>
<keyword evidence="7" id="KW-0325">Glycoprotein</keyword>
<feature type="domain" description="MADF" evidence="11">
    <location>
        <begin position="570"/>
        <end position="668"/>
    </location>
</feature>
<feature type="domain" description="Protein kinase" evidence="10">
    <location>
        <begin position="928"/>
        <end position="1215"/>
    </location>
</feature>
<dbReference type="PROSITE" id="PS51029">
    <property type="entry name" value="MADF"/>
    <property type="match status" value="1"/>
</dbReference>
<dbReference type="PANTHER" id="PTHR11909">
    <property type="entry name" value="CASEIN KINASE-RELATED"/>
    <property type="match status" value="1"/>
</dbReference>
<feature type="compositionally biased region" description="Polar residues" evidence="9">
    <location>
        <begin position="806"/>
        <end position="829"/>
    </location>
</feature>
<feature type="compositionally biased region" description="Low complexity" evidence="9">
    <location>
        <begin position="299"/>
        <end position="319"/>
    </location>
</feature>
<dbReference type="EMBL" id="JACKWZ010000290">
    <property type="protein sequence ID" value="KAF9409892.1"/>
    <property type="molecule type" value="Genomic_DNA"/>
</dbReference>
<dbReference type="InterPro" id="IPR032104">
    <property type="entry name" value="Spaetzle"/>
</dbReference>
<dbReference type="InterPro" id="IPR029034">
    <property type="entry name" value="Cystine-knot_cytokine"/>
</dbReference>
<dbReference type="InterPro" id="IPR011009">
    <property type="entry name" value="Kinase-like_dom_sf"/>
</dbReference>
<evidence type="ECO:0000256" key="6">
    <source>
        <dbReference type="ARBA" id="ARBA00023157"/>
    </source>
</evidence>
<feature type="compositionally biased region" description="Basic and acidic residues" evidence="9">
    <location>
        <begin position="1278"/>
        <end position="1293"/>
    </location>
</feature>
<evidence type="ECO:0000256" key="9">
    <source>
        <dbReference type="SAM" id="MobiDB-lite"/>
    </source>
</evidence>
<accession>A0A835L262</accession>
<dbReference type="Pfam" id="PF00069">
    <property type="entry name" value="Pkinase"/>
    <property type="match status" value="1"/>
</dbReference>
<evidence type="ECO:0000313" key="13">
    <source>
        <dbReference type="Proteomes" id="UP000648187"/>
    </source>
</evidence>
<feature type="region of interest" description="Disordered" evidence="9">
    <location>
        <begin position="289"/>
        <end position="328"/>
    </location>
</feature>
<dbReference type="PROSITE" id="PS50011">
    <property type="entry name" value="PROTEIN_KINASE_DOM"/>
    <property type="match status" value="1"/>
</dbReference>
<reference evidence="12" key="1">
    <citation type="submission" date="2020-08" db="EMBL/GenBank/DDBJ databases">
        <title>Spodoptera exigua strain:BAW_Kor-Di-RS1 Genome sequencing and assembly.</title>
        <authorList>
            <person name="Kim J."/>
            <person name="Nam H.Y."/>
            <person name="Kwon M."/>
            <person name="Choi J.H."/>
            <person name="Cho S.R."/>
            <person name="Kim G.-H."/>
        </authorList>
    </citation>
    <scope>NUCLEOTIDE SEQUENCE</scope>
    <source>
        <strain evidence="12">BAW_Kor-Di-RS1</strain>
        <tissue evidence="12">Whole-body</tissue>
    </source>
</reference>
<dbReference type="GO" id="GO:0005524">
    <property type="term" value="F:ATP binding"/>
    <property type="evidence" value="ECO:0007669"/>
    <property type="project" value="UniProtKB-UniRule"/>
</dbReference>
<dbReference type="SMART" id="SM00595">
    <property type="entry name" value="MADF"/>
    <property type="match status" value="1"/>
</dbReference>
<evidence type="ECO:0000256" key="5">
    <source>
        <dbReference type="ARBA" id="ARBA00022840"/>
    </source>
</evidence>
<organism evidence="12 13">
    <name type="scientific">Spodoptera exigua</name>
    <name type="common">Beet armyworm</name>
    <name type="synonym">Noctua fulgens</name>
    <dbReference type="NCBI Taxonomy" id="7107"/>
    <lineage>
        <taxon>Eukaryota</taxon>
        <taxon>Metazoa</taxon>
        <taxon>Ecdysozoa</taxon>
        <taxon>Arthropoda</taxon>
        <taxon>Hexapoda</taxon>
        <taxon>Insecta</taxon>
        <taxon>Pterygota</taxon>
        <taxon>Neoptera</taxon>
        <taxon>Endopterygota</taxon>
        <taxon>Lepidoptera</taxon>
        <taxon>Glossata</taxon>
        <taxon>Ditrysia</taxon>
        <taxon>Noctuoidea</taxon>
        <taxon>Noctuidae</taxon>
        <taxon>Amphipyrinae</taxon>
        <taxon>Spodoptera</taxon>
    </lineage>
</organism>
<dbReference type="EC" id="2.7.11.1" evidence="2"/>
<dbReference type="InterPro" id="IPR000719">
    <property type="entry name" value="Prot_kinase_dom"/>
</dbReference>
<sequence length="1443" mass="163310">MSLVDWSAVNSEHDQGGRGGGAGASSEIAHKTHKSAPATFQGPCLTSKSATDAVLEIGNGKATWTAGQCAGFDYASACARPNRSSRGRALPDAPCDLSKHNYCTTPGKNYPWHAIRRFVRENQGLMRRMYGEERQISIIKAELENFIEDEDDDDFDGKSADFAEDIIKTKMMYTKMSQGRAMKDKPHFRPINSEKNKKLDNDTLKVKPLETNQTKLSNTDNGTKTEMSNETVNEKGISYKTKLESIANIEINNLEPDVITLEAVIKQSIETNSIYPKFSGNTKVEAVSETKNSTDKNATTTESINTTETTTDGYDSTTEAGKDWRPMNVDTSTLPPTLLFSEHEKVKITDRIDTKLPEKEEFRPKPVQHQESMRPSVIKLRGANACESKEQIAAPFWANSTRGEQLALLNMYPYEQYIHLETCVHERKQMYCREGCRCEQQFRLHRLLAYDPRNECRGIFAEWFKFPSCCVCKCYDVPLEFRARSPRILHPQYDEDVKRVIYEDVARDWYSMSARFSRYAALRACECVASFVVRKCEFYVLWCESVIIYSVVRVFVNGDMATKEKEILSHIIEVYKDMPYLWNKNDKNYMNKTIRSEGFEVLLSIYKNIEKDATVKTLKKKIDNLKTNYFKELKKVKASKHTGAGSEDVYVPTIWYYDSFSFLETTTESCRSIRDTIEDEDILEKASELLNTKEEDWEILGRSIGMQLRDVNQQQHIIARKLISDVIFYATLNKLSEESFVGVTTHQSKASYPWFTPSRSSSAQSEFHPVRTSSPYQSPYPQSPNSPLCNLPPQQQMQSSHPSASTQYHSQSSNTPTKTIFSNRGIHNSSPTPLRSFTICTTSYPIPPPHSTTLEETIDGSLLIEGNGDIMKDFLIFDVVFLFVKLNSKVMAGRVKKAAPKKKAAGYKMPAPIPTGEVIKDTLFKKEWRIGPSIGVGGFGEIYSACDHTLKTKGSDYPYAIKIEPHENGPLFVEINFYLRNANKDDIAKFMQSRKLTSLGMPTYFGKGSHESNGVTYRYLVMERFGKDVWSLFTEAGRSFPPATVFQLGLQMLDVLEYIHSRGYVHADLKGANMLLGLKKTAKNQVYLVDFGLATRLKEDQPFSPDPKSAHNGTIEYTSRDAHLGEPTMRGDLEILGYNMLQWLVGELPWEKSLKQPKTVQAMKEEFMKNVRTKIKSMSNNVPDALIKFFEYINSMKPKEVPDYKKCRKLFEDYLKTEGKTRNSALEFSPSKAKSPIKGRTKKVIAVDSDGSDEETEQPVKVTKQNGDVPKKRGRKPKVTDADTENKAPEVKATKANVKRKSSEPAVLVKVKKTRLNPVSTPPAKENHNNIATQTSIEKNKYSPRLNTSRHVSFDSPISEIVGDSSKNSGINSSGDIFDDSFTIKEVKVKPKRKLLSNEEVLVKRVVRKKVTSVKKGKSWKDLPTVVNGRSPPNQIMKELCET</sequence>
<dbReference type="InterPro" id="IPR017441">
    <property type="entry name" value="Protein_kinase_ATP_BS"/>
</dbReference>
<name>A0A835L262_SPOEX</name>
<evidence type="ECO:0000259" key="10">
    <source>
        <dbReference type="PROSITE" id="PS50011"/>
    </source>
</evidence>
<evidence type="ECO:0000256" key="4">
    <source>
        <dbReference type="ARBA" id="ARBA00022741"/>
    </source>
</evidence>
<proteinExistence type="predicted"/>
<evidence type="ECO:0000256" key="1">
    <source>
        <dbReference type="ARBA" id="ARBA00011748"/>
    </source>
</evidence>
<dbReference type="InterPro" id="IPR006578">
    <property type="entry name" value="MADF-dom"/>
</dbReference>
<dbReference type="Gene3D" id="2.10.90.10">
    <property type="entry name" value="Cystine-knot cytokines"/>
    <property type="match status" value="1"/>
</dbReference>
<comment type="subunit">
    <text evidence="1">Homodimer; disulfide-linked.</text>
</comment>
<evidence type="ECO:0000256" key="8">
    <source>
        <dbReference type="PROSITE-ProRule" id="PRU10141"/>
    </source>
</evidence>
<dbReference type="GO" id="GO:0004674">
    <property type="term" value="F:protein serine/threonine kinase activity"/>
    <property type="evidence" value="ECO:0007669"/>
    <property type="project" value="UniProtKB-EC"/>
</dbReference>
<feature type="binding site" evidence="8">
    <location>
        <position position="962"/>
    </location>
    <ligand>
        <name>ATP</name>
        <dbReference type="ChEBI" id="CHEBI:30616"/>
    </ligand>
</feature>
<evidence type="ECO:0000256" key="7">
    <source>
        <dbReference type="ARBA" id="ARBA00023180"/>
    </source>
</evidence>
<evidence type="ECO:0000256" key="2">
    <source>
        <dbReference type="ARBA" id="ARBA00012513"/>
    </source>
</evidence>
<dbReference type="FunFam" id="2.10.90.10:FF:000018">
    <property type="entry name" value="Spatzle 4"/>
    <property type="match status" value="1"/>
</dbReference>
<feature type="region of interest" description="Disordered" evidence="9">
    <location>
        <begin position="1245"/>
        <end position="1304"/>
    </location>
</feature>
<keyword evidence="4 8" id="KW-0547">Nucleotide-binding</keyword>
<comment type="caution">
    <text evidence="12">The sequence shown here is derived from an EMBL/GenBank/DDBJ whole genome shotgun (WGS) entry which is preliminary data.</text>
</comment>
<dbReference type="Pfam" id="PF16077">
    <property type="entry name" value="Spaetzle"/>
    <property type="match status" value="1"/>
</dbReference>
<dbReference type="InterPro" id="IPR050235">
    <property type="entry name" value="CK1_Ser-Thr_kinase"/>
</dbReference>
<evidence type="ECO:0000313" key="12">
    <source>
        <dbReference type="EMBL" id="KAF9409892.1"/>
    </source>
</evidence>
<protein>
    <recommendedName>
        <fullName evidence="2">non-specific serine/threonine protein kinase</fullName>
        <ecNumber evidence="2">2.7.11.1</ecNumber>
    </recommendedName>
</protein>
<feature type="compositionally biased region" description="Low complexity" evidence="9">
    <location>
        <begin position="773"/>
        <end position="805"/>
    </location>
</feature>
<feature type="region of interest" description="Disordered" evidence="9">
    <location>
        <begin position="759"/>
        <end position="829"/>
    </location>
</feature>
<gene>
    <name evidence="12" type="ORF">HW555_010863</name>
</gene>
<dbReference type="Gene3D" id="1.10.510.10">
    <property type="entry name" value="Transferase(Phosphotransferase) domain 1"/>
    <property type="match status" value="1"/>
</dbReference>
<feature type="region of interest" description="Disordered" evidence="9">
    <location>
        <begin position="1"/>
        <end position="40"/>
    </location>
</feature>
<dbReference type="PROSITE" id="PS00107">
    <property type="entry name" value="PROTEIN_KINASE_ATP"/>
    <property type="match status" value="1"/>
</dbReference>
<keyword evidence="6" id="KW-1015">Disulfide bond</keyword>
<keyword evidence="5 8" id="KW-0067">ATP-binding</keyword>
<keyword evidence="13" id="KW-1185">Reference proteome</keyword>
<dbReference type="Pfam" id="PF10545">
    <property type="entry name" value="MADF_DNA_bdg"/>
    <property type="match status" value="1"/>
</dbReference>
<dbReference type="SMART" id="SM00220">
    <property type="entry name" value="S_TKc"/>
    <property type="match status" value="1"/>
</dbReference>
<dbReference type="SUPFAM" id="SSF57501">
    <property type="entry name" value="Cystine-knot cytokines"/>
    <property type="match status" value="1"/>
</dbReference>
<evidence type="ECO:0000256" key="3">
    <source>
        <dbReference type="ARBA" id="ARBA00022729"/>
    </source>
</evidence>
<dbReference type="SUPFAM" id="SSF56112">
    <property type="entry name" value="Protein kinase-like (PK-like)"/>
    <property type="match status" value="1"/>
</dbReference>
<evidence type="ECO:0000259" key="11">
    <source>
        <dbReference type="PROSITE" id="PS51029"/>
    </source>
</evidence>
<dbReference type="Proteomes" id="UP000648187">
    <property type="component" value="Unassembled WGS sequence"/>
</dbReference>